<accession>A0A0P7X6M1</accession>
<dbReference type="EMBL" id="FMBM01000001">
    <property type="protein sequence ID" value="SCC79388.1"/>
    <property type="molecule type" value="Genomic_DNA"/>
</dbReference>
<dbReference type="InterPro" id="IPR004358">
    <property type="entry name" value="Sig_transdc_His_kin-like_C"/>
</dbReference>
<feature type="transmembrane region" description="Helical" evidence="13">
    <location>
        <begin position="76"/>
        <end position="97"/>
    </location>
</feature>
<dbReference type="InterPro" id="IPR003661">
    <property type="entry name" value="HisK_dim/P_dom"/>
</dbReference>
<name>A0A0P7X6M1_9HYPH</name>
<dbReference type="Pfam" id="PF02518">
    <property type="entry name" value="HATPase_c"/>
    <property type="match status" value="1"/>
</dbReference>
<evidence type="ECO:0000313" key="16">
    <source>
        <dbReference type="EMBL" id="SCC79388.1"/>
    </source>
</evidence>
<evidence type="ECO:0000256" key="8">
    <source>
        <dbReference type="ARBA" id="ARBA00022777"/>
    </source>
</evidence>
<dbReference type="Pfam" id="PF00512">
    <property type="entry name" value="HisKA"/>
    <property type="match status" value="1"/>
</dbReference>
<evidence type="ECO:0000256" key="10">
    <source>
        <dbReference type="ARBA" id="ARBA00023012"/>
    </source>
</evidence>
<dbReference type="RefSeq" id="WP_238947089.1">
    <property type="nucleotide sequence ID" value="NZ_FMBM01000001.1"/>
</dbReference>
<dbReference type="GO" id="GO:0016036">
    <property type="term" value="P:cellular response to phosphate starvation"/>
    <property type="evidence" value="ECO:0007669"/>
    <property type="project" value="TreeGrafter"/>
</dbReference>
<dbReference type="InterPro" id="IPR036890">
    <property type="entry name" value="HATPase_C_sf"/>
</dbReference>
<keyword evidence="11 13" id="KW-0472">Membrane</keyword>
<dbReference type="GO" id="GO:0000155">
    <property type="term" value="F:phosphorelay sensor kinase activity"/>
    <property type="evidence" value="ECO:0007669"/>
    <property type="project" value="InterPro"/>
</dbReference>
<dbReference type="FunFam" id="3.30.565.10:FF:000006">
    <property type="entry name" value="Sensor histidine kinase WalK"/>
    <property type="match status" value="1"/>
</dbReference>
<dbReference type="Gene3D" id="3.30.450.20">
    <property type="entry name" value="PAS domain"/>
    <property type="match status" value="1"/>
</dbReference>
<dbReference type="CDD" id="cd00082">
    <property type="entry name" value="HisKA"/>
    <property type="match status" value="1"/>
</dbReference>
<dbReference type="Gene3D" id="3.30.565.10">
    <property type="entry name" value="Histidine kinase-like ATPase, C-terminal domain"/>
    <property type="match status" value="1"/>
</dbReference>
<feature type="region of interest" description="Disordered" evidence="12">
    <location>
        <begin position="1"/>
        <end position="40"/>
    </location>
</feature>
<keyword evidence="5" id="KW-0597">Phosphoprotein</keyword>
<reference evidence="16 18" key="2">
    <citation type="submission" date="2016-08" db="EMBL/GenBank/DDBJ databases">
        <authorList>
            <person name="Varghese N."/>
            <person name="Submissions Spin"/>
        </authorList>
    </citation>
    <scope>NUCLEOTIDE SEQUENCE [LARGE SCALE GENOMIC DNA]</scope>
    <source>
        <strain evidence="16 18">HL-109</strain>
    </source>
</reference>
<evidence type="ECO:0000256" key="4">
    <source>
        <dbReference type="ARBA" id="ARBA00022475"/>
    </source>
</evidence>
<dbReference type="PANTHER" id="PTHR45453:SF1">
    <property type="entry name" value="PHOSPHATE REGULON SENSOR PROTEIN PHOR"/>
    <property type="match status" value="1"/>
</dbReference>
<keyword evidence="7" id="KW-0547">Nucleotide-binding</keyword>
<evidence type="ECO:0000259" key="14">
    <source>
        <dbReference type="PROSITE" id="PS50109"/>
    </source>
</evidence>
<evidence type="ECO:0000256" key="11">
    <source>
        <dbReference type="ARBA" id="ARBA00023136"/>
    </source>
</evidence>
<dbReference type="InterPro" id="IPR005467">
    <property type="entry name" value="His_kinase_dom"/>
</dbReference>
<feature type="transmembrane region" description="Helical" evidence="13">
    <location>
        <begin position="50"/>
        <end position="70"/>
    </location>
</feature>
<dbReference type="SUPFAM" id="SSF55874">
    <property type="entry name" value="ATPase domain of HSP90 chaperone/DNA topoisomerase II/histidine kinase"/>
    <property type="match status" value="1"/>
</dbReference>
<dbReference type="SMART" id="SM00388">
    <property type="entry name" value="HisKA"/>
    <property type="match status" value="1"/>
</dbReference>
<evidence type="ECO:0000256" key="2">
    <source>
        <dbReference type="ARBA" id="ARBA00004236"/>
    </source>
</evidence>
<evidence type="ECO:0000256" key="1">
    <source>
        <dbReference type="ARBA" id="ARBA00000085"/>
    </source>
</evidence>
<reference evidence="15 17" key="1">
    <citation type="submission" date="2015-09" db="EMBL/GenBank/DDBJ databases">
        <title>Identification and resolution of microdiversity through metagenomic sequencing of parallel consortia.</title>
        <authorList>
            <person name="Nelson W.C."/>
            <person name="Romine M.F."/>
            <person name="Lindemann S.R."/>
        </authorList>
    </citation>
    <scope>NUCLEOTIDE SEQUENCE [LARGE SCALE GENOMIC DNA]</scope>
    <source>
        <strain evidence="15">HL-109</strain>
    </source>
</reference>
<dbReference type="FunFam" id="1.10.287.130:FF:000008">
    <property type="entry name" value="Two-component sensor histidine kinase"/>
    <property type="match status" value="1"/>
</dbReference>
<dbReference type="Pfam" id="PF08448">
    <property type="entry name" value="PAS_4"/>
    <property type="match status" value="1"/>
</dbReference>
<evidence type="ECO:0000313" key="18">
    <source>
        <dbReference type="Proteomes" id="UP000182800"/>
    </source>
</evidence>
<comment type="catalytic activity">
    <reaction evidence="1">
        <text>ATP + protein L-histidine = ADP + protein N-phospho-L-histidine.</text>
        <dbReference type="EC" id="2.7.13.3"/>
    </reaction>
</comment>
<sequence>MHEREPGEPMNQYTPPPFLPSGTVGRSNGADGPATGADSGGFDTRALERAAWRGAAIGAAVASAALVATATLFYGFSWILLTVAAAATALALAIAVTRARKTRKRLRVSADQRIAVAEALLANIPDPVILVDRAARVREANSAAQNLFPAMRRRAPIAYALRAPEVLGGIEQVLRTRAPTRVSYTQRLPTERAFELLLGPLDIASGSEQDEEAVMLYFRDLTNAHRIERMRVDFIANVSHELRTPLSSVLGFIETLEGPARDDPQGRARFLAIMREQALRMTRLIDELLSLSRIELRAHLAPTEAIDLMPVIRQILDTLAPLAKEEGVVFNQSFPDGPAMVCGDRDELLRLVENLVENAVKYGGSGGRVDIALTPPEAAGRAWTLNIRDYGPGIARDDLPRLTERFYRADIATSRKKGGTGLGLAIVKHIVARHRGRLSIESEPGEGALFTVTLPDAAAERAAQPAH</sequence>
<dbReference type="PANTHER" id="PTHR45453">
    <property type="entry name" value="PHOSPHATE REGULON SENSOR PROTEIN PHOR"/>
    <property type="match status" value="1"/>
</dbReference>
<dbReference type="InterPro" id="IPR003594">
    <property type="entry name" value="HATPase_dom"/>
</dbReference>
<evidence type="ECO:0000256" key="13">
    <source>
        <dbReference type="SAM" id="Phobius"/>
    </source>
</evidence>
<keyword evidence="13" id="KW-1133">Transmembrane helix</keyword>
<keyword evidence="13" id="KW-0812">Transmembrane</keyword>
<feature type="domain" description="Histidine kinase" evidence="14">
    <location>
        <begin position="237"/>
        <end position="458"/>
    </location>
</feature>
<dbReference type="Proteomes" id="UP000182800">
    <property type="component" value="Unassembled WGS sequence"/>
</dbReference>
<gene>
    <name evidence="15" type="primary">phoR</name>
    <name evidence="16" type="ORF">GA0071312_0846</name>
    <name evidence="15" type="ORF">HLUCCO17_10455</name>
</gene>
<keyword evidence="9" id="KW-0067">ATP-binding</keyword>
<dbReference type="GO" id="GO:0005524">
    <property type="term" value="F:ATP binding"/>
    <property type="evidence" value="ECO:0007669"/>
    <property type="project" value="UniProtKB-KW"/>
</dbReference>
<comment type="caution">
    <text evidence="15">The sequence shown here is derived from an EMBL/GenBank/DDBJ whole genome shotgun (WGS) entry which is preliminary data.</text>
</comment>
<keyword evidence="18" id="KW-1185">Reference proteome</keyword>
<dbReference type="Gene3D" id="1.10.287.130">
    <property type="match status" value="1"/>
</dbReference>
<dbReference type="Proteomes" id="UP000050497">
    <property type="component" value="Unassembled WGS sequence"/>
</dbReference>
<dbReference type="EMBL" id="LJSX01000014">
    <property type="protein sequence ID" value="KPQ10657.1"/>
    <property type="molecule type" value="Genomic_DNA"/>
</dbReference>
<dbReference type="STRING" id="1653334.GA0071312_0846"/>
<dbReference type="GO" id="GO:0004721">
    <property type="term" value="F:phosphoprotein phosphatase activity"/>
    <property type="evidence" value="ECO:0007669"/>
    <property type="project" value="TreeGrafter"/>
</dbReference>
<dbReference type="InterPro" id="IPR035965">
    <property type="entry name" value="PAS-like_dom_sf"/>
</dbReference>
<evidence type="ECO:0000313" key="15">
    <source>
        <dbReference type="EMBL" id="KPQ10657.1"/>
    </source>
</evidence>
<dbReference type="GO" id="GO:0005886">
    <property type="term" value="C:plasma membrane"/>
    <property type="evidence" value="ECO:0007669"/>
    <property type="project" value="UniProtKB-SubCell"/>
</dbReference>
<keyword evidence="6" id="KW-0808">Transferase</keyword>
<dbReference type="SUPFAM" id="SSF47384">
    <property type="entry name" value="Homodimeric domain of signal transducing histidine kinase"/>
    <property type="match status" value="1"/>
</dbReference>
<dbReference type="SMART" id="SM00387">
    <property type="entry name" value="HATPase_c"/>
    <property type="match status" value="1"/>
</dbReference>
<evidence type="ECO:0000313" key="17">
    <source>
        <dbReference type="Proteomes" id="UP000050497"/>
    </source>
</evidence>
<dbReference type="SUPFAM" id="SSF55785">
    <property type="entry name" value="PYP-like sensor domain (PAS domain)"/>
    <property type="match status" value="1"/>
</dbReference>
<dbReference type="AlphaFoldDB" id="A0A0P7X6M1"/>
<comment type="subcellular location">
    <subcellularLocation>
        <location evidence="2">Cell membrane</location>
    </subcellularLocation>
</comment>
<keyword evidence="8 15" id="KW-0418">Kinase</keyword>
<dbReference type="PROSITE" id="PS50109">
    <property type="entry name" value="HIS_KIN"/>
    <property type="match status" value="1"/>
</dbReference>
<proteinExistence type="predicted"/>
<evidence type="ECO:0000256" key="7">
    <source>
        <dbReference type="ARBA" id="ARBA00022741"/>
    </source>
</evidence>
<evidence type="ECO:0000256" key="3">
    <source>
        <dbReference type="ARBA" id="ARBA00012438"/>
    </source>
</evidence>
<evidence type="ECO:0000256" key="12">
    <source>
        <dbReference type="SAM" id="MobiDB-lite"/>
    </source>
</evidence>
<organism evidence="15 17">
    <name type="scientific">Saliniramus fredricksonii</name>
    <dbReference type="NCBI Taxonomy" id="1653334"/>
    <lineage>
        <taxon>Bacteria</taxon>
        <taxon>Pseudomonadati</taxon>
        <taxon>Pseudomonadota</taxon>
        <taxon>Alphaproteobacteria</taxon>
        <taxon>Hyphomicrobiales</taxon>
        <taxon>Salinarimonadaceae</taxon>
        <taxon>Saliniramus</taxon>
    </lineage>
</organism>
<evidence type="ECO:0000256" key="9">
    <source>
        <dbReference type="ARBA" id="ARBA00022840"/>
    </source>
</evidence>
<keyword evidence="10" id="KW-0902">Two-component regulatory system</keyword>
<dbReference type="CDD" id="cd00075">
    <property type="entry name" value="HATPase"/>
    <property type="match status" value="1"/>
</dbReference>
<dbReference type="EC" id="2.7.13.3" evidence="3"/>
<dbReference type="InterPro" id="IPR036097">
    <property type="entry name" value="HisK_dim/P_sf"/>
</dbReference>
<evidence type="ECO:0000256" key="6">
    <source>
        <dbReference type="ARBA" id="ARBA00022679"/>
    </source>
</evidence>
<dbReference type="PRINTS" id="PR00344">
    <property type="entry name" value="BCTRLSENSOR"/>
</dbReference>
<protein>
    <recommendedName>
        <fullName evidence="3">histidine kinase</fullName>
        <ecNumber evidence="3">2.7.13.3</ecNumber>
    </recommendedName>
</protein>
<evidence type="ECO:0000256" key="5">
    <source>
        <dbReference type="ARBA" id="ARBA00022553"/>
    </source>
</evidence>
<dbReference type="PATRIC" id="fig|1653334.4.peg.3423"/>
<dbReference type="InterPro" id="IPR050351">
    <property type="entry name" value="BphY/WalK/GraS-like"/>
</dbReference>
<dbReference type="InterPro" id="IPR013656">
    <property type="entry name" value="PAS_4"/>
</dbReference>
<keyword evidence="4" id="KW-1003">Cell membrane</keyword>